<gene>
    <name evidence="3" type="ORF">ACFQRF_02775</name>
</gene>
<dbReference type="CDD" id="cd11614">
    <property type="entry name" value="SAF_CpaB_FlgA_like"/>
    <property type="match status" value="1"/>
</dbReference>
<evidence type="ECO:0000259" key="2">
    <source>
        <dbReference type="SMART" id="SM00858"/>
    </source>
</evidence>
<proteinExistence type="predicted"/>
<sequence length="220" mass="22205">MNPNAARRGPARAHRLAAALARWRRPLGAVCAALAVAGAVLSLRPPAPPTIDVLVAARDLTALEPLGRGDTARRAVPRDTAPTGALTPADDPLGAALTAPMRRGEILTTARIADPPAAPYGAGMVAAPVRVADPGAVALLRPGSRVDVLAAAQDPLAAEFGAAAAPAELVVRDRPVIAVPGAEPADGESGALLLLAVTEEESRTLAGRAVADRLSITIRG</sequence>
<evidence type="ECO:0000313" key="3">
    <source>
        <dbReference type="EMBL" id="MFC7326655.1"/>
    </source>
</evidence>
<dbReference type="RefSeq" id="WP_379868506.1">
    <property type="nucleotide sequence ID" value="NZ_JBHTBH010000001.1"/>
</dbReference>
<dbReference type="InterPro" id="IPR013974">
    <property type="entry name" value="SAF"/>
</dbReference>
<accession>A0ABW2KCA6</accession>
<evidence type="ECO:0000313" key="4">
    <source>
        <dbReference type="Proteomes" id="UP001596540"/>
    </source>
</evidence>
<dbReference type="Proteomes" id="UP001596540">
    <property type="component" value="Unassembled WGS sequence"/>
</dbReference>
<reference evidence="4" key="1">
    <citation type="journal article" date="2019" name="Int. J. Syst. Evol. Microbiol.">
        <title>The Global Catalogue of Microorganisms (GCM) 10K type strain sequencing project: providing services to taxonomists for standard genome sequencing and annotation.</title>
        <authorList>
            <consortium name="The Broad Institute Genomics Platform"/>
            <consortium name="The Broad Institute Genome Sequencing Center for Infectious Disease"/>
            <person name="Wu L."/>
            <person name="Ma J."/>
        </authorList>
    </citation>
    <scope>NUCLEOTIDE SEQUENCE [LARGE SCALE GENOMIC DNA]</scope>
    <source>
        <strain evidence="4">CGMCC 4.7382</strain>
    </source>
</reference>
<protein>
    <submittedName>
        <fullName evidence="3">SAF domain-containing protein</fullName>
    </submittedName>
</protein>
<name>A0ABW2KCA6_9ACTN</name>
<evidence type="ECO:0000256" key="1">
    <source>
        <dbReference type="SAM" id="MobiDB-lite"/>
    </source>
</evidence>
<organism evidence="3 4">
    <name type="scientific">Marinactinospora rubrisoli</name>
    <dbReference type="NCBI Taxonomy" id="2715399"/>
    <lineage>
        <taxon>Bacteria</taxon>
        <taxon>Bacillati</taxon>
        <taxon>Actinomycetota</taxon>
        <taxon>Actinomycetes</taxon>
        <taxon>Streptosporangiales</taxon>
        <taxon>Nocardiopsidaceae</taxon>
        <taxon>Marinactinospora</taxon>
    </lineage>
</organism>
<feature type="region of interest" description="Disordered" evidence="1">
    <location>
        <begin position="68"/>
        <end position="90"/>
    </location>
</feature>
<dbReference type="EMBL" id="JBHTBH010000001">
    <property type="protein sequence ID" value="MFC7326655.1"/>
    <property type="molecule type" value="Genomic_DNA"/>
</dbReference>
<comment type="caution">
    <text evidence="3">The sequence shown here is derived from an EMBL/GenBank/DDBJ whole genome shotgun (WGS) entry which is preliminary data.</text>
</comment>
<feature type="domain" description="SAF" evidence="2">
    <location>
        <begin position="51"/>
        <end position="113"/>
    </location>
</feature>
<dbReference type="Pfam" id="PF08666">
    <property type="entry name" value="SAF"/>
    <property type="match status" value="1"/>
</dbReference>
<dbReference type="SMART" id="SM00858">
    <property type="entry name" value="SAF"/>
    <property type="match status" value="1"/>
</dbReference>
<keyword evidence="4" id="KW-1185">Reference proteome</keyword>